<dbReference type="EMBL" id="JBEWZI010000005">
    <property type="protein sequence ID" value="MET7013870.1"/>
    <property type="molecule type" value="Genomic_DNA"/>
</dbReference>
<proteinExistence type="predicted"/>
<reference evidence="1 2" key="1">
    <citation type="submission" date="2024-07" db="EMBL/GenBank/DDBJ databases">
        <title>Uliginosibacterium flavum JJ3220;KACC:17644.</title>
        <authorList>
            <person name="Kim M.K."/>
        </authorList>
    </citation>
    <scope>NUCLEOTIDE SEQUENCE [LARGE SCALE GENOMIC DNA]</scope>
    <source>
        <strain evidence="1 2">KACC:17644</strain>
    </source>
</reference>
<dbReference type="Proteomes" id="UP001549691">
    <property type="component" value="Unassembled WGS sequence"/>
</dbReference>
<accession>A0ABV2TIX4</accession>
<dbReference type="RefSeq" id="WP_354600332.1">
    <property type="nucleotide sequence ID" value="NZ_JBEWZI010000005.1"/>
</dbReference>
<protein>
    <recommendedName>
        <fullName evidence="3">Acyl-coenzyme A:6-aminopenicillanic acid acyl-transferase</fullName>
    </recommendedName>
</protein>
<evidence type="ECO:0000313" key="2">
    <source>
        <dbReference type="Proteomes" id="UP001549691"/>
    </source>
</evidence>
<evidence type="ECO:0008006" key="3">
    <source>
        <dbReference type="Google" id="ProtNLM"/>
    </source>
</evidence>
<keyword evidence="2" id="KW-1185">Reference proteome</keyword>
<evidence type="ECO:0000313" key="1">
    <source>
        <dbReference type="EMBL" id="MET7013870.1"/>
    </source>
</evidence>
<comment type="caution">
    <text evidence="1">The sequence shown here is derived from an EMBL/GenBank/DDBJ whole genome shotgun (WGS) entry which is preliminary data.</text>
</comment>
<name>A0ABV2TIX4_9RHOO</name>
<organism evidence="1 2">
    <name type="scientific">Uliginosibacterium flavum</name>
    <dbReference type="NCBI Taxonomy" id="1396831"/>
    <lineage>
        <taxon>Bacteria</taxon>
        <taxon>Pseudomonadati</taxon>
        <taxon>Pseudomonadota</taxon>
        <taxon>Betaproteobacteria</taxon>
        <taxon>Rhodocyclales</taxon>
        <taxon>Zoogloeaceae</taxon>
        <taxon>Uliginosibacterium</taxon>
    </lineage>
</organism>
<dbReference type="Gene3D" id="3.60.60.10">
    <property type="entry name" value="Penicillin V Acylase, Chain A"/>
    <property type="match status" value="1"/>
</dbReference>
<sequence length="357" mass="40099">MMLEDQRPALRIDYLQKEPAVRWAALVNSPPDMDAFKAMCLALKKAYFSTFIARALCWLVYKLVYDHSGRYIACSDYLADATGLISRAQMAIMQRQYTWAHVAYNFIPGCTTSCVRSSEGWRMMRSLDWGNVPVMAPAVRAADYIDAQGVITHTAGVQGMVGVLTFSRPGLCGAINFAPKRHSLAPARFRSDPLFVLRDLIEDSRINTLETALDFIATQRFSSPVFISLCSDTSDNAAVVEIAHDGRQNVRYAQDGLLVQTNHFAQSSPFVRDNSKPYEFEPQEGWEHSNLLRNSFRRWDDLMATLRPLVGASASEVEAGCLQAYTVAPVWNHETIYWTLTNPAVGSLRLWGRQLPE</sequence>
<gene>
    <name evidence="1" type="ORF">ABXR19_06695</name>
</gene>